<accession>A0A1H7DBC0</accession>
<comment type="similarity">
    <text evidence="2">Belongs to the acylphosphatase family.</text>
</comment>
<evidence type="ECO:0000256" key="5">
    <source>
        <dbReference type="ARBA" id="ARBA00022723"/>
    </source>
</evidence>
<keyword evidence="7" id="KW-0862">Zinc</keyword>
<dbReference type="NCBIfam" id="TIGR00143">
    <property type="entry name" value="hypF"/>
    <property type="match status" value="1"/>
</dbReference>
<dbReference type="Pfam" id="PF00708">
    <property type="entry name" value="Acylphosphatase"/>
    <property type="match status" value="1"/>
</dbReference>
<evidence type="ECO:0000256" key="10">
    <source>
        <dbReference type="PIRNR" id="PIRNR006256"/>
    </source>
</evidence>
<comment type="catalytic activity">
    <reaction evidence="9">
        <text>C-terminal L-cysteinyl-[HypE protein] + carbamoyl phosphate + ATP + H2O = C-terminal S-carboxamide-L-cysteinyl-[HypE protein] + AMP + phosphate + diphosphate + H(+)</text>
        <dbReference type="Rhea" id="RHEA:55636"/>
        <dbReference type="Rhea" id="RHEA-COMP:14247"/>
        <dbReference type="Rhea" id="RHEA-COMP:14392"/>
        <dbReference type="ChEBI" id="CHEBI:15377"/>
        <dbReference type="ChEBI" id="CHEBI:15378"/>
        <dbReference type="ChEBI" id="CHEBI:30616"/>
        <dbReference type="ChEBI" id="CHEBI:33019"/>
        <dbReference type="ChEBI" id="CHEBI:43474"/>
        <dbReference type="ChEBI" id="CHEBI:58228"/>
        <dbReference type="ChEBI" id="CHEBI:76913"/>
        <dbReference type="ChEBI" id="CHEBI:139126"/>
        <dbReference type="ChEBI" id="CHEBI:456215"/>
    </reaction>
</comment>
<dbReference type="GO" id="GO:0051604">
    <property type="term" value="P:protein maturation"/>
    <property type="evidence" value="ECO:0007669"/>
    <property type="project" value="TreeGrafter"/>
</dbReference>
<evidence type="ECO:0000256" key="7">
    <source>
        <dbReference type="ARBA" id="ARBA00022833"/>
    </source>
</evidence>
<dbReference type="GO" id="GO:0003998">
    <property type="term" value="F:acylphosphatase activity"/>
    <property type="evidence" value="ECO:0007669"/>
    <property type="project" value="UniProtKB-EC"/>
</dbReference>
<comment type="similarity">
    <text evidence="3 10">Belongs to the carbamoyltransferase HypF family.</text>
</comment>
<keyword evidence="6" id="KW-0863">Zinc-finger</keyword>
<dbReference type="EC" id="6.2.-.-" evidence="10"/>
<dbReference type="InterPro" id="IPR036046">
    <property type="entry name" value="Acylphosphatase-like_dom_sf"/>
</dbReference>
<dbReference type="Gene3D" id="3.90.870.50">
    <property type="match status" value="1"/>
</dbReference>
<dbReference type="SUPFAM" id="SSF55821">
    <property type="entry name" value="YrdC/RibB"/>
    <property type="match status" value="1"/>
</dbReference>
<dbReference type="InterPro" id="IPR017968">
    <property type="entry name" value="Acylphosphatase_CS"/>
</dbReference>
<dbReference type="InterPro" id="IPR006070">
    <property type="entry name" value="Sua5-like_dom"/>
</dbReference>
<evidence type="ECO:0000259" key="12">
    <source>
        <dbReference type="PROSITE" id="PS51160"/>
    </source>
</evidence>
<dbReference type="PIRSF" id="PIRSF006256">
    <property type="entry name" value="CMPcnvr_hdrg_mat"/>
    <property type="match status" value="1"/>
</dbReference>
<dbReference type="GO" id="GO:0008270">
    <property type="term" value="F:zinc ion binding"/>
    <property type="evidence" value="ECO:0007669"/>
    <property type="project" value="UniProtKB-KW"/>
</dbReference>
<dbReference type="Gene3D" id="3.30.110.120">
    <property type="match status" value="1"/>
</dbReference>
<dbReference type="Pfam" id="PF22521">
    <property type="entry name" value="HypF_C_2"/>
    <property type="match status" value="1"/>
</dbReference>
<dbReference type="Pfam" id="PF07503">
    <property type="entry name" value="zf-HYPF"/>
    <property type="match status" value="2"/>
</dbReference>
<evidence type="ECO:0000256" key="3">
    <source>
        <dbReference type="ARBA" id="ARBA00008097"/>
    </source>
</evidence>
<protein>
    <recommendedName>
        <fullName evidence="10">Carbamoyltransferase</fullName>
        <ecNumber evidence="10">6.2.-.-</ecNumber>
    </recommendedName>
</protein>
<dbReference type="PROSITE" id="PS00150">
    <property type="entry name" value="ACYLPHOSPHATASE_1"/>
    <property type="match status" value="1"/>
</dbReference>
<feature type="domain" description="Acylphosphatase-like" evidence="12">
    <location>
        <begin position="3"/>
        <end position="89"/>
    </location>
</feature>
<evidence type="ECO:0000256" key="2">
    <source>
        <dbReference type="ARBA" id="ARBA00005614"/>
    </source>
</evidence>
<name>A0A1H7DBC0_9FIRM</name>
<feature type="active site" evidence="11">
    <location>
        <position position="36"/>
    </location>
</feature>
<evidence type="ECO:0000259" key="13">
    <source>
        <dbReference type="PROSITE" id="PS51163"/>
    </source>
</evidence>
<dbReference type="FunFam" id="3.30.420.40:FF:000124">
    <property type="entry name" value="Carbamoyltransferase HypF"/>
    <property type="match status" value="1"/>
</dbReference>
<dbReference type="PANTHER" id="PTHR42959">
    <property type="entry name" value="CARBAMOYLTRANSFERASE"/>
    <property type="match status" value="1"/>
</dbReference>
<keyword evidence="5" id="KW-0479">Metal-binding</keyword>
<dbReference type="Gene3D" id="3.30.420.40">
    <property type="match status" value="1"/>
</dbReference>
<dbReference type="InterPro" id="IPR011125">
    <property type="entry name" value="Znf_HypF"/>
</dbReference>
<reference evidence="14 15" key="1">
    <citation type="submission" date="2016-10" db="EMBL/GenBank/DDBJ databases">
        <authorList>
            <person name="de Groot N.N."/>
        </authorList>
    </citation>
    <scope>NUCLEOTIDE SEQUENCE [LARGE SCALE GENOMIC DNA]</scope>
    <source>
        <strain evidence="14 15">DSM 2179</strain>
    </source>
</reference>
<feature type="domain" description="YrdC-like" evidence="13">
    <location>
        <begin position="199"/>
        <end position="383"/>
    </location>
</feature>
<dbReference type="InterPro" id="IPR004421">
    <property type="entry name" value="Carbamoyltransferase_HypF"/>
</dbReference>
<feature type="active site" evidence="11">
    <location>
        <position position="18"/>
    </location>
</feature>
<dbReference type="InterPro" id="IPR043129">
    <property type="entry name" value="ATPase_NBD"/>
</dbReference>
<dbReference type="PROSITE" id="PS51160">
    <property type="entry name" value="ACYLPHOSPHATASE_3"/>
    <property type="match status" value="1"/>
</dbReference>
<evidence type="ECO:0000256" key="4">
    <source>
        <dbReference type="ARBA" id="ARBA00022598"/>
    </source>
</evidence>
<evidence type="ECO:0000256" key="8">
    <source>
        <dbReference type="ARBA" id="ARBA00047645"/>
    </source>
</evidence>
<evidence type="ECO:0000313" key="14">
    <source>
        <dbReference type="EMBL" id="SEJ95535.1"/>
    </source>
</evidence>
<sequence length="745" mass="82731">MKRVGIRVKGIVQGVGFRPFVYRLAKNFGLHGWILNDEQGVLIEIQGTEIALENFLKDLPVKAPAMAKIEEIVTNFIALQGDEAFIIKESISSADRATFISPDIATCSDCRHDLSHPENRRFGYAFTNCTNCGPRYSIIKDVPYDRPQTTMEPFLMCKSCQSEYDNPDDRRFHAQPNACQKCGPLYALLDHSGNEMAVTDPLKMAHSFIKQGSILAVKGIGGYHLACDAKNSFAVRSLRTRKIREDKPFAVMCGSIEAVRRICFLSTEEEILLTGPIGPIVLLQKRAVETLADDIAGGNPYLGVMLPYAPVHFLLLDPDDVWVMTSGNQSAEPIIYKDDEVYPKLKGIADYFLVHNREIHCRVDDSVVRVFRKRPYLLRRSRGFAPAPIHLHKDGLSVLACGGEAKNTFCLTKGREAFVSEHIGDLENQQTLLSYQKLIEHYRRLFGIDPEVVVCDLHPEYLSTKYAKQLAIPSMGVQHHYAHIVSVLAEHNVNDPVIGVAFDGTGYGDDGTLWGGEFLLADCHSYERLAHCSYLPLPGGEKAVRQPWRQAVWILQELYGVDFSSHKANRIKNIPNGWKLLLQATAKGINAPLSSSAGRLFDTAAALLGLRLYNNYEGQAAIELEMAAHGAVGEILPYDITSTNELDFRPTFAALTNRQAAIGDLAAAFHTTMADAIVVMIRRLHKMTGVSTVALSGGVFQNMTLLQQVIRMLEIDFTVLLNRQIPPNDGGLSLGQAVVARERRR</sequence>
<dbReference type="GO" id="GO:0016874">
    <property type="term" value="F:ligase activity"/>
    <property type="evidence" value="ECO:0007669"/>
    <property type="project" value="UniProtKB-UniRule"/>
</dbReference>
<dbReference type="InterPro" id="IPR041440">
    <property type="entry name" value="HypF_C"/>
</dbReference>
<dbReference type="PANTHER" id="PTHR42959:SF1">
    <property type="entry name" value="CARBAMOYLTRANSFERASE HYPF"/>
    <property type="match status" value="1"/>
</dbReference>
<evidence type="ECO:0000256" key="9">
    <source>
        <dbReference type="ARBA" id="ARBA00048220"/>
    </source>
</evidence>
<dbReference type="UniPathway" id="UPA00335"/>
<evidence type="ECO:0000256" key="1">
    <source>
        <dbReference type="ARBA" id="ARBA00004711"/>
    </source>
</evidence>
<evidence type="ECO:0000256" key="11">
    <source>
        <dbReference type="PROSITE-ProRule" id="PRU00520"/>
    </source>
</evidence>
<dbReference type="InterPro" id="IPR051060">
    <property type="entry name" value="Carbamoyltrans_HypF-like"/>
</dbReference>
<dbReference type="Pfam" id="PF17788">
    <property type="entry name" value="HypF_C"/>
    <property type="match status" value="1"/>
</dbReference>
<keyword evidence="15" id="KW-1185">Reference proteome</keyword>
<comment type="pathway">
    <text evidence="1">Protein modification; [NiFe] hydrogenase maturation.</text>
</comment>
<organism evidence="14 15">
    <name type="scientific">Propionispira arboris</name>
    <dbReference type="NCBI Taxonomy" id="84035"/>
    <lineage>
        <taxon>Bacteria</taxon>
        <taxon>Bacillati</taxon>
        <taxon>Bacillota</taxon>
        <taxon>Negativicutes</taxon>
        <taxon>Selenomonadales</taxon>
        <taxon>Selenomonadaceae</taxon>
        <taxon>Propionispira</taxon>
    </lineage>
</organism>
<evidence type="ECO:0000256" key="6">
    <source>
        <dbReference type="ARBA" id="ARBA00022771"/>
    </source>
</evidence>
<dbReference type="Gene3D" id="3.30.420.360">
    <property type="match status" value="1"/>
</dbReference>
<dbReference type="GO" id="GO:0003725">
    <property type="term" value="F:double-stranded RNA binding"/>
    <property type="evidence" value="ECO:0007669"/>
    <property type="project" value="InterPro"/>
</dbReference>
<keyword evidence="11" id="KW-0378">Hydrolase</keyword>
<dbReference type="SUPFAM" id="SSF54975">
    <property type="entry name" value="Acylphosphatase/BLUF domain-like"/>
    <property type="match status" value="1"/>
</dbReference>
<gene>
    <name evidence="14" type="ORF">SAMN05660742_12825</name>
</gene>
<dbReference type="SUPFAM" id="SSF53067">
    <property type="entry name" value="Actin-like ATPase domain"/>
    <property type="match status" value="1"/>
</dbReference>
<dbReference type="InterPro" id="IPR017945">
    <property type="entry name" value="DHBP_synth_RibB-like_a/b_dom"/>
</dbReference>
<dbReference type="Pfam" id="PF01300">
    <property type="entry name" value="Sua5_yciO_yrdC"/>
    <property type="match status" value="1"/>
</dbReference>
<dbReference type="EMBL" id="FNZK01000028">
    <property type="protein sequence ID" value="SEJ95535.1"/>
    <property type="molecule type" value="Genomic_DNA"/>
</dbReference>
<dbReference type="STRING" id="84035.SAMN05660742_12825"/>
<dbReference type="PROSITE" id="PS51163">
    <property type="entry name" value="YRDC"/>
    <property type="match status" value="1"/>
</dbReference>
<dbReference type="InterPro" id="IPR055128">
    <property type="entry name" value="HypF_C_2"/>
</dbReference>
<dbReference type="AlphaFoldDB" id="A0A1H7DBC0"/>
<proteinExistence type="inferred from homology"/>
<dbReference type="GO" id="GO:0016743">
    <property type="term" value="F:carboxyl- or carbamoyltransferase activity"/>
    <property type="evidence" value="ECO:0007669"/>
    <property type="project" value="UniProtKB-UniRule"/>
</dbReference>
<keyword evidence="4" id="KW-0436">Ligase</keyword>
<dbReference type="InterPro" id="IPR001792">
    <property type="entry name" value="Acylphosphatase-like_dom"/>
</dbReference>
<evidence type="ECO:0000313" key="15">
    <source>
        <dbReference type="Proteomes" id="UP000199662"/>
    </source>
</evidence>
<dbReference type="Proteomes" id="UP000199662">
    <property type="component" value="Unassembled WGS sequence"/>
</dbReference>
<comment type="catalytic activity">
    <reaction evidence="8 11">
        <text>an acyl phosphate + H2O = a carboxylate + phosphate + H(+)</text>
        <dbReference type="Rhea" id="RHEA:14965"/>
        <dbReference type="ChEBI" id="CHEBI:15377"/>
        <dbReference type="ChEBI" id="CHEBI:15378"/>
        <dbReference type="ChEBI" id="CHEBI:29067"/>
        <dbReference type="ChEBI" id="CHEBI:43474"/>
        <dbReference type="ChEBI" id="CHEBI:59918"/>
        <dbReference type="EC" id="3.6.1.7"/>
    </reaction>
</comment>
<dbReference type="RefSeq" id="WP_091835687.1">
    <property type="nucleotide sequence ID" value="NZ_FNZK01000028.1"/>
</dbReference>